<proteinExistence type="predicted"/>
<dbReference type="Proteomes" id="UP000037069">
    <property type="component" value="Unassembled WGS sequence"/>
</dbReference>
<comment type="caution">
    <text evidence="1">The sequence shown here is derived from an EMBL/GenBank/DDBJ whole genome shotgun (WGS) entry which is preliminary data.</text>
</comment>
<evidence type="ECO:0000313" key="1">
    <source>
        <dbReference type="EMBL" id="KNC24447.1"/>
    </source>
</evidence>
<keyword evidence="2" id="KW-1185">Reference proteome</keyword>
<dbReference type="EMBL" id="JRES01001230">
    <property type="protein sequence ID" value="KNC24447.1"/>
    <property type="molecule type" value="Genomic_DNA"/>
</dbReference>
<dbReference type="AlphaFoldDB" id="A0A0L0BWP5"/>
<evidence type="ECO:0000313" key="2">
    <source>
        <dbReference type="Proteomes" id="UP000037069"/>
    </source>
</evidence>
<organism evidence="1 2">
    <name type="scientific">Lucilia cuprina</name>
    <name type="common">Green bottle fly</name>
    <name type="synonym">Australian sheep blowfly</name>
    <dbReference type="NCBI Taxonomy" id="7375"/>
    <lineage>
        <taxon>Eukaryota</taxon>
        <taxon>Metazoa</taxon>
        <taxon>Ecdysozoa</taxon>
        <taxon>Arthropoda</taxon>
        <taxon>Hexapoda</taxon>
        <taxon>Insecta</taxon>
        <taxon>Pterygota</taxon>
        <taxon>Neoptera</taxon>
        <taxon>Endopterygota</taxon>
        <taxon>Diptera</taxon>
        <taxon>Brachycera</taxon>
        <taxon>Muscomorpha</taxon>
        <taxon>Oestroidea</taxon>
        <taxon>Calliphoridae</taxon>
        <taxon>Luciliinae</taxon>
        <taxon>Lucilia</taxon>
    </lineage>
</organism>
<sequence length="199" mass="21726">MSKTGQKIFANKYLPILALRSKLEVNCLTDFVKTPALINPVSRCTDRKHTALLYTSVLRTKPEVYCLIDLPKSPTCLETPANRNTHLTIPHSQTTPQLVTLIIRKITRGNTKNAGKSLTFEPEYHLETPLNRGVEGGGAVGELLCSEVRIGQAICVRGATFALFQEPYTSGARIRGLSRGLQTFSDKGGNAALLCVTVT</sequence>
<gene>
    <name evidence="1" type="ORF">FF38_01239</name>
</gene>
<protein>
    <submittedName>
        <fullName evidence="1">Uncharacterized protein</fullName>
    </submittedName>
</protein>
<accession>A0A0L0BWP5</accession>
<name>A0A0L0BWP5_LUCCU</name>
<reference evidence="1 2" key="1">
    <citation type="journal article" date="2015" name="Nat. Commun.">
        <title>Lucilia cuprina genome unlocks parasitic fly biology to underpin future interventions.</title>
        <authorList>
            <person name="Anstead C.A."/>
            <person name="Korhonen P.K."/>
            <person name="Young N.D."/>
            <person name="Hall R.S."/>
            <person name="Jex A.R."/>
            <person name="Murali S.C."/>
            <person name="Hughes D.S."/>
            <person name="Lee S.F."/>
            <person name="Perry T."/>
            <person name="Stroehlein A.J."/>
            <person name="Ansell B.R."/>
            <person name="Breugelmans B."/>
            <person name="Hofmann A."/>
            <person name="Qu J."/>
            <person name="Dugan S."/>
            <person name="Lee S.L."/>
            <person name="Chao H."/>
            <person name="Dinh H."/>
            <person name="Han Y."/>
            <person name="Doddapaneni H.V."/>
            <person name="Worley K.C."/>
            <person name="Muzny D.M."/>
            <person name="Ioannidis P."/>
            <person name="Waterhouse R.M."/>
            <person name="Zdobnov E.M."/>
            <person name="James P.J."/>
            <person name="Bagnall N.H."/>
            <person name="Kotze A.C."/>
            <person name="Gibbs R.A."/>
            <person name="Richards S."/>
            <person name="Batterham P."/>
            <person name="Gasser R.B."/>
        </authorList>
    </citation>
    <scope>NUCLEOTIDE SEQUENCE [LARGE SCALE GENOMIC DNA]</scope>
    <source>
        <strain evidence="1 2">LS</strain>
        <tissue evidence="1">Full body</tissue>
    </source>
</reference>